<keyword evidence="2" id="KW-0472">Membrane</keyword>
<dbReference type="GO" id="GO:0005576">
    <property type="term" value="C:extracellular region"/>
    <property type="evidence" value="ECO:0007669"/>
    <property type="project" value="TreeGrafter"/>
</dbReference>
<evidence type="ECO:0000259" key="4">
    <source>
        <dbReference type="Pfam" id="PF11887"/>
    </source>
</evidence>
<evidence type="ECO:0000256" key="2">
    <source>
        <dbReference type="SAM" id="Phobius"/>
    </source>
</evidence>
<protein>
    <submittedName>
        <fullName evidence="5">MCE family protein</fullName>
    </submittedName>
</protein>
<name>A0A3N0GUH8_9ACTN</name>
<keyword evidence="2" id="KW-0812">Transmembrane</keyword>
<accession>A0A3N0GUH8</accession>
<dbReference type="Proteomes" id="UP000279994">
    <property type="component" value="Unassembled WGS sequence"/>
</dbReference>
<dbReference type="RefSeq" id="WP_123222367.1">
    <property type="nucleotide sequence ID" value="NZ_RJSF01000019.1"/>
</dbReference>
<feature type="domain" description="Mce/MlaD" evidence="3">
    <location>
        <begin position="61"/>
        <end position="135"/>
    </location>
</feature>
<dbReference type="AlphaFoldDB" id="A0A3N0GUH8"/>
<keyword evidence="6" id="KW-1185">Reference proteome</keyword>
<feature type="domain" description="Mammalian cell entry C-terminal" evidence="4">
    <location>
        <begin position="143"/>
        <end position="311"/>
    </location>
</feature>
<evidence type="ECO:0000313" key="6">
    <source>
        <dbReference type="Proteomes" id="UP000279994"/>
    </source>
</evidence>
<evidence type="ECO:0000313" key="5">
    <source>
        <dbReference type="EMBL" id="RNM16114.1"/>
    </source>
</evidence>
<sequence length="383" mass="41031">MSAPEPGPVGRPRTQKVRHTTVGDVLRDRLWQSLFGVAAVFALTLAYLFGSVLDTPLLHRTKTVRVELASTGGLFEGSAVTYRGVKVGKVRSIDLTPRGVVAMVSLTSSDPIPVRSVAKVRSLSPVGEQYLDFQPQTRSGPYLRDGSVVPATATDLPKTLASTVISVNRLLGQVDDQKLHTLLSQLATGLAGTGQDVGRLVDQGAALLAELDRLWPQTNRLIDNSGPVLDIAPAQADDLRVLARSSRAFAAFLKDYDPELRATLKAAPHQIDQLQQLLADAEELAPGFLGTAVRFTDLFRPYAPHLGGILSTYGPGIGVLGEAVHDGQLLIEGIPQRSTRCDYGTPRRNPKDPVRRPLVTTGQCSASEENLQRGAAHAPGPVQ</sequence>
<gene>
    <name evidence="5" type="ORF">EFL26_08180</name>
</gene>
<feature type="compositionally biased region" description="Polar residues" evidence="1">
    <location>
        <begin position="360"/>
        <end position="369"/>
    </location>
</feature>
<dbReference type="EMBL" id="RJSF01000019">
    <property type="protein sequence ID" value="RNM16114.1"/>
    <property type="molecule type" value="Genomic_DNA"/>
</dbReference>
<dbReference type="InterPro" id="IPR052336">
    <property type="entry name" value="MlaD_Phospholipid_Transporter"/>
</dbReference>
<dbReference type="InterPro" id="IPR005693">
    <property type="entry name" value="Mce"/>
</dbReference>
<dbReference type="Pfam" id="PF02470">
    <property type="entry name" value="MlaD"/>
    <property type="match status" value="1"/>
</dbReference>
<keyword evidence="2" id="KW-1133">Transmembrane helix</keyword>
<dbReference type="PANTHER" id="PTHR33371">
    <property type="entry name" value="INTERMEMBRANE PHOSPHOLIPID TRANSPORT SYSTEM BINDING PROTEIN MLAD-RELATED"/>
    <property type="match status" value="1"/>
</dbReference>
<dbReference type="PANTHER" id="PTHR33371:SF16">
    <property type="entry name" value="MCE-FAMILY PROTEIN MCE3F"/>
    <property type="match status" value="1"/>
</dbReference>
<proteinExistence type="predicted"/>
<dbReference type="InterPro" id="IPR003399">
    <property type="entry name" value="Mce/MlaD"/>
</dbReference>
<dbReference type="Pfam" id="PF11887">
    <property type="entry name" value="Mce4_CUP1"/>
    <property type="match status" value="1"/>
</dbReference>
<organism evidence="5 6">
    <name type="scientific">Nocardioides pocheonensis</name>
    <dbReference type="NCBI Taxonomy" id="661485"/>
    <lineage>
        <taxon>Bacteria</taxon>
        <taxon>Bacillati</taxon>
        <taxon>Actinomycetota</taxon>
        <taxon>Actinomycetes</taxon>
        <taxon>Propionibacteriales</taxon>
        <taxon>Nocardioidaceae</taxon>
        <taxon>Nocardioides</taxon>
    </lineage>
</organism>
<evidence type="ECO:0000256" key="1">
    <source>
        <dbReference type="SAM" id="MobiDB-lite"/>
    </source>
</evidence>
<feature type="region of interest" description="Disordered" evidence="1">
    <location>
        <begin position="339"/>
        <end position="383"/>
    </location>
</feature>
<comment type="caution">
    <text evidence="5">The sequence shown here is derived from an EMBL/GenBank/DDBJ whole genome shotgun (WGS) entry which is preliminary data.</text>
</comment>
<dbReference type="InterPro" id="IPR024516">
    <property type="entry name" value="Mce_C"/>
</dbReference>
<evidence type="ECO:0000259" key="3">
    <source>
        <dbReference type="Pfam" id="PF02470"/>
    </source>
</evidence>
<dbReference type="OrthoDB" id="4741753at2"/>
<dbReference type="NCBIfam" id="TIGR00996">
    <property type="entry name" value="Mtu_fam_mce"/>
    <property type="match status" value="1"/>
</dbReference>
<feature type="transmembrane region" description="Helical" evidence="2">
    <location>
        <begin position="30"/>
        <end position="53"/>
    </location>
</feature>
<reference evidence="5 6" key="1">
    <citation type="submission" date="2018-11" db="EMBL/GenBank/DDBJ databases">
        <authorList>
            <person name="Li F."/>
        </authorList>
    </citation>
    <scope>NUCLEOTIDE SEQUENCE [LARGE SCALE GENOMIC DNA]</scope>
    <source>
        <strain evidence="5 6">Gsoil 818</strain>
    </source>
</reference>